<gene>
    <name evidence="2" type="ORF">NST17_20700</name>
</gene>
<dbReference type="RefSeq" id="WP_342021184.1">
    <property type="nucleotide sequence ID" value="NZ_JBBYAK010000003.1"/>
</dbReference>
<name>A0ABU9K3B5_9BACI</name>
<evidence type="ECO:0000256" key="1">
    <source>
        <dbReference type="SAM" id="MobiDB-lite"/>
    </source>
</evidence>
<dbReference type="Proteomes" id="UP001459714">
    <property type="component" value="Unassembled WGS sequence"/>
</dbReference>
<feature type="region of interest" description="Disordered" evidence="1">
    <location>
        <begin position="105"/>
        <end position="124"/>
    </location>
</feature>
<dbReference type="EMBL" id="JBBYAK010000003">
    <property type="protein sequence ID" value="MEL3959576.1"/>
    <property type="molecule type" value="Genomic_DNA"/>
</dbReference>
<feature type="compositionally biased region" description="Basic and acidic residues" evidence="1">
    <location>
        <begin position="108"/>
        <end position="117"/>
    </location>
</feature>
<proteinExistence type="predicted"/>
<protein>
    <submittedName>
        <fullName evidence="2">Uncharacterized protein</fullName>
    </submittedName>
</protein>
<evidence type="ECO:0000313" key="2">
    <source>
        <dbReference type="EMBL" id="MEL3959576.1"/>
    </source>
</evidence>
<comment type="caution">
    <text evidence="2">The sequence shown here is derived from an EMBL/GenBank/DDBJ whole genome shotgun (WGS) entry which is preliminary data.</text>
</comment>
<sequence>MNEIVVQPITCFEGKGAFLVTLFPSITKGIVTVLCGQKKGENKILVVHECLLCKAYGYENCPYIKEGMKTYMLHVQKTFPSYEVLSRTVKFNSNWKQIPIPDGSVEQIKGEKDDSRTELATQHH</sequence>
<accession>A0ABU9K3B5</accession>
<keyword evidence="3" id="KW-1185">Reference proteome</keyword>
<evidence type="ECO:0000313" key="3">
    <source>
        <dbReference type="Proteomes" id="UP001459714"/>
    </source>
</evidence>
<organism evidence="2 3">
    <name type="scientific">Caldifermentibacillus hisashii</name>
    <dbReference type="NCBI Taxonomy" id="996558"/>
    <lineage>
        <taxon>Bacteria</taxon>
        <taxon>Bacillati</taxon>
        <taxon>Bacillota</taxon>
        <taxon>Bacilli</taxon>
        <taxon>Bacillales</taxon>
        <taxon>Bacillaceae</taxon>
        <taxon>Caldifermentibacillus</taxon>
    </lineage>
</organism>
<reference evidence="2 3" key="1">
    <citation type="submission" date="2024-03" db="EMBL/GenBank/DDBJ databases">
        <title>Bacilli Hybrid Assemblies.</title>
        <authorList>
            <person name="Kovac J."/>
        </authorList>
    </citation>
    <scope>NUCLEOTIDE SEQUENCE [LARGE SCALE GENOMIC DNA]</scope>
    <source>
        <strain evidence="2 3">FSL M8-0022</strain>
    </source>
</reference>